<evidence type="ECO:0000256" key="1">
    <source>
        <dbReference type="SAM" id="Coils"/>
    </source>
</evidence>
<evidence type="ECO:0000256" key="2">
    <source>
        <dbReference type="SAM" id="MobiDB-lite"/>
    </source>
</evidence>
<protein>
    <submittedName>
        <fullName evidence="3">Uncharacterized protein</fullName>
    </submittedName>
</protein>
<organism evidence="3 4">
    <name type="scientific">Aedes albopictus</name>
    <name type="common">Asian tiger mosquito</name>
    <name type="synonym">Stegomyia albopicta</name>
    <dbReference type="NCBI Taxonomy" id="7160"/>
    <lineage>
        <taxon>Eukaryota</taxon>
        <taxon>Metazoa</taxon>
        <taxon>Ecdysozoa</taxon>
        <taxon>Arthropoda</taxon>
        <taxon>Hexapoda</taxon>
        <taxon>Insecta</taxon>
        <taxon>Pterygota</taxon>
        <taxon>Neoptera</taxon>
        <taxon>Endopterygota</taxon>
        <taxon>Diptera</taxon>
        <taxon>Nematocera</taxon>
        <taxon>Culicoidea</taxon>
        <taxon>Culicidae</taxon>
        <taxon>Culicinae</taxon>
        <taxon>Aedini</taxon>
        <taxon>Aedes</taxon>
        <taxon>Stegomyia</taxon>
    </lineage>
</organism>
<reference evidence="3" key="2">
    <citation type="submission" date="2025-05" db="UniProtKB">
        <authorList>
            <consortium name="EnsemblMetazoa"/>
        </authorList>
    </citation>
    <scope>IDENTIFICATION</scope>
    <source>
        <strain evidence="3">Foshan</strain>
    </source>
</reference>
<sequence>MDPSGGKASPTASSDGDQEDDTQDGYIVEALDGDYIVPEYVYDDALDGDDSKTNDDSGIDPTLLPGPSNQSRESKRVKLSEGATNFIFNGQFYRRKFVGETSGALIATRKILGNTVNDILTGIWEASKSVLCREVVFIENNGVQVPTWADEEPVFEDMNKFIVLQDQSQKKRVNIDKVKSKLLASWRSKEIRVHVHVYSTSVSCKSLWEAVEKQLVRHQNSDRSGAPSNQAVTLLAEELRRKHVNQFQGQSSAWRLWANYIHAGPAHERERRTSEMPPQHLLKFFRSVPISEAVTLESVRSGLSVANTINQGFSSELEALEEDADQLLCLAQRLKNRIANMRARTALNSSLVGAMSSAVRPEENEFSRAIAENVSDMLDVDHM</sequence>
<dbReference type="GeneID" id="134284405"/>
<feature type="region of interest" description="Disordered" evidence="2">
    <location>
        <begin position="1"/>
        <end position="26"/>
    </location>
</feature>
<dbReference type="RefSeq" id="XP_062699202.1">
    <property type="nucleotide sequence ID" value="XM_062843218.1"/>
</dbReference>
<reference evidence="4" key="1">
    <citation type="journal article" date="2015" name="Proc. Natl. Acad. Sci. U.S.A.">
        <title>Genome sequence of the Asian Tiger mosquito, Aedes albopictus, reveals insights into its biology, genetics, and evolution.</title>
        <authorList>
            <person name="Chen X.G."/>
            <person name="Jiang X."/>
            <person name="Gu J."/>
            <person name="Xu M."/>
            <person name="Wu Y."/>
            <person name="Deng Y."/>
            <person name="Zhang C."/>
            <person name="Bonizzoni M."/>
            <person name="Dermauw W."/>
            <person name="Vontas J."/>
            <person name="Armbruster P."/>
            <person name="Huang X."/>
            <person name="Yang Y."/>
            <person name="Zhang H."/>
            <person name="He W."/>
            <person name="Peng H."/>
            <person name="Liu Y."/>
            <person name="Wu K."/>
            <person name="Chen J."/>
            <person name="Lirakis M."/>
            <person name="Topalis P."/>
            <person name="Van Leeuwen T."/>
            <person name="Hall A.B."/>
            <person name="Jiang X."/>
            <person name="Thorpe C."/>
            <person name="Mueller R.L."/>
            <person name="Sun C."/>
            <person name="Waterhouse R.M."/>
            <person name="Yan G."/>
            <person name="Tu Z.J."/>
            <person name="Fang X."/>
            <person name="James A.A."/>
        </authorList>
    </citation>
    <scope>NUCLEOTIDE SEQUENCE [LARGE SCALE GENOMIC DNA]</scope>
    <source>
        <strain evidence="4">Foshan</strain>
    </source>
</reference>
<keyword evidence="1" id="KW-0175">Coiled coil</keyword>
<dbReference type="EnsemblMetazoa" id="AALFPA23_001199.R1009">
    <property type="protein sequence ID" value="AALFPA23_001199.P1009"/>
    <property type="gene ID" value="AALFPA23_001199"/>
</dbReference>
<accession>A0ABM1XN72</accession>
<evidence type="ECO:0000313" key="3">
    <source>
        <dbReference type="EnsemblMetazoa" id="AALFPA23_001199.P1009"/>
    </source>
</evidence>
<keyword evidence="4" id="KW-1185">Reference proteome</keyword>
<evidence type="ECO:0000313" key="4">
    <source>
        <dbReference type="Proteomes" id="UP000069940"/>
    </source>
</evidence>
<feature type="region of interest" description="Disordered" evidence="2">
    <location>
        <begin position="44"/>
        <end position="75"/>
    </location>
</feature>
<proteinExistence type="predicted"/>
<dbReference type="Proteomes" id="UP000069940">
    <property type="component" value="Unassembled WGS sequence"/>
</dbReference>
<name>A0ABM1XN72_AEDAL</name>
<feature type="coiled-coil region" evidence="1">
    <location>
        <begin position="310"/>
        <end position="344"/>
    </location>
</feature>